<gene>
    <name evidence="1" type="ORF">DSM112329_00318</name>
</gene>
<accession>A0AAU7APD3</accession>
<protein>
    <submittedName>
        <fullName evidence="1">Uncharacterized protein</fullName>
    </submittedName>
</protein>
<proteinExistence type="predicted"/>
<sequence length="80" mass="8885">MTEPELTPPEQRLHDLLADVRDREPDPGGPGLEDQIMRTARWQYVARGTLRAVGDLSAVVAMGLRLLVGPDGEPRREPRS</sequence>
<evidence type="ECO:0000313" key="1">
    <source>
        <dbReference type="EMBL" id="XAY03500.1"/>
    </source>
</evidence>
<reference evidence="1" key="1">
    <citation type="submission" date="2022-12" db="EMBL/GenBank/DDBJ databases">
        <title>Paraconexibacter alkalitolerans sp. nov. and Baekduia alba sp. nov., isolated from soil and emended description of the genera Paraconexibacter (Chun et al., 2020) and Baekduia (An et al., 2020).</title>
        <authorList>
            <person name="Vieira S."/>
            <person name="Huber K.J."/>
            <person name="Geppert A."/>
            <person name="Wolf J."/>
            <person name="Neumann-Schaal M."/>
            <person name="Muesken M."/>
            <person name="Overmann J."/>
        </authorList>
    </citation>
    <scope>NUCLEOTIDE SEQUENCE</scope>
    <source>
        <strain evidence="1">AEG42_29</strain>
    </source>
</reference>
<dbReference type="AlphaFoldDB" id="A0AAU7APD3"/>
<dbReference type="RefSeq" id="WP_354700056.1">
    <property type="nucleotide sequence ID" value="NZ_CP114014.1"/>
</dbReference>
<dbReference type="KEGG" id="parq:DSM112329_00318"/>
<name>A0AAU7APD3_9ACTN</name>
<dbReference type="EMBL" id="CP114014">
    <property type="protein sequence ID" value="XAY03500.1"/>
    <property type="molecule type" value="Genomic_DNA"/>
</dbReference>
<organism evidence="1">
    <name type="scientific">Paraconexibacter sp. AEG42_29</name>
    <dbReference type="NCBI Taxonomy" id="2997339"/>
    <lineage>
        <taxon>Bacteria</taxon>
        <taxon>Bacillati</taxon>
        <taxon>Actinomycetota</taxon>
        <taxon>Thermoleophilia</taxon>
        <taxon>Solirubrobacterales</taxon>
        <taxon>Paraconexibacteraceae</taxon>
        <taxon>Paraconexibacter</taxon>
    </lineage>
</organism>